<keyword evidence="3" id="KW-0050">Antiport</keyword>
<keyword evidence="5 10" id="KW-1133">Transmembrane helix</keyword>
<keyword evidence="2" id="KW-0813">Transport</keyword>
<keyword evidence="4 10" id="KW-0812">Transmembrane</keyword>
<accession>A0A330HWX0</accession>
<evidence type="ECO:0000313" key="13">
    <source>
        <dbReference type="Proteomes" id="UP000251558"/>
    </source>
</evidence>
<dbReference type="RefSeq" id="WP_112097141.1">
    <property type="nucleotide sequence ID" value="NZ_QMBP01000003.1"/>
</dbReference>
<feature type="transmembrane region" description="Helical" evidence="10">
    <location>
        <begin position="51"/>
        <end position="71"/>
    </location>
</feature>
<feature type="transmembrane region" description="Helical" evidence="10">
    <location>
        <begin position="170"/>
        <end position="187"/>
    </location>
</feature>
<feature type="transmembrane region" description="Helical" evidence="10">
    <location>
        <begin position="314"/>
        <end position="335"/>
    </location>
</feature>
<evidence type="ECO:0000256" key="8">
    <source>
        <dbReference type="ARBA" id="ARBA00023136"/>
    </source>
</evidence>
<feature type="transmembrane region" description="Helical" evidence="10">
    <location>
        <begin position="83"/>
        <end position="102"/>
    </location>
</feature>
<dbReference type="GO" id="GO:0016020">
    <property type="term" value="C:membrane"/>
    <property type="evidence" value="ECO:0007669"/>
    <property type="project" value="UniProtKB-SubCell"/>
</dbReference>
<dbReference type="OrthoDB" id="34089at2"/>
<dbReference type="EMBL" id="QMBP01000003">
    <property type="protein sequence ID" value="RAZ91504.1"/>
    <property type="molecule type" value="Genomic_DNA"/>
</dbReference>
<name>A0A330HWX0_9HYPH</name>
<dbReference type="Pfam" id="PF00999">
    <property type="entry name" value="Na_H_Exchanger"/>
    <property type="match status" value="1"/>
</dbReference>
<dbReference type="PANTHER" id="PTHR43562:SF3">
    <property type="entry name" value="SODIUM ION_PROTON EXCHANGER (EUROFUNG)"/>
    <property type="match status" value="1"/>
</dbReference>
<evidence type="ECO:0000256" key="9">
    <source>
        <dbReference type="ARBA" id="ARBA00023201"/>
    </source>
</evidence>
<evidence type="ECO:0000256" key="10">
    <source>
        <dbReference type="SAM" id="Phobius"/>
    </source>
</evidence>
<organism evidence="12 13">
    <name type="scientific">Mesorhizobium hawassense</name>
    <dbReference type="NCBI Taxonomy" id="1209954"/>
    <lineage>
        <taxon>Bacteria</taxon>
        <taxon>Pseudomonadati</taxon>
        <taxon>Pseudomonadota</taxon>
        <taxon>Alphaproteobacteria</taxon>
        <taxon>Hyphomicrobiales</taxon>
        <taxon>Phyllobacteriaceae</taxon>
        <taxon>Mesorhizobium</taxon>
    </lineage>
</organism>
<evidence type="ECO:0000256" key="2">
    <source>
        <dbReference type="ARBA" id="ARBA00022448"/>
    </source>
</evidence>
<evidence type="ECO:0000259" key="11">
    <source>
        <dbReference type="Pfam" id="PF00999"/>
    </source>
</evidence>
<dbReference type="GO" id="GO:1902600">
    <property type="term" value="P:proton transmembrane transport"/>
    <property type="evidence" value="ECO:0007669"/>
    <property type="project" value="InterPro"/>
</dbReference>
<keyword evidence="13" id="KW-1185">Reference proteome</keyword>
<evidence type="ECO:0000256" key="7">
    <source>
        <dbReference type="ARBA" id="ARBA00023065"/>
    </source>
</evidence>
<comment type="caution">
    <text evidence="12">The sequence shown here is derived from an EMBL/GenBank/DDBJ whole genome shotgun (WGS) entry which is preliminary data.</text>
</comment>
<keyword evidence="9" id="KW-0739">Sodium transport</keyword>
<dbReference type="Gene3D" id="1.20.1530.20">
    <property type="match status" value="1"/>
</dbReference>
<feature type="transmembrane region" description="Helical" evidence="10">
    <location>
        <begin position="276"/>
        <end position="294"/>
    </location>
</feature>
<feature type="transmembrane region" description="Helical" evidence="10">
    <location>
        <begin position="208"/>
        <end position="232"/>
    </location>
</feature>
<keyword evidence="7" id="KW-0406">Ion transport</keyword>
<dbReference type="GO" id="GO:0015297">
    <property type="term" value="F:antiporter activity"/>
    <property type="evidence" value="ECO:0007669"/>
    <property type="project" value="UniProtKB-KW"/>
</dbReference>
<evidence type="ECO:0000256" key="3">
    <source>
        <dbReference type="ARBA" id="ARBA00022449"/>
    </source>
</evidence>
<feature type="transmembrane region" description="Helical" evidence="10">
    <location>
        <begin position="252"/>
        <end position="269"/>
    </location>
</feature>
<dbReference type="InterPro" id="IPR006153">
    <property type="entry name" value="Cation/H_exchanger_TM"/>
</dbReference>
<dbReference type="AlphaFoldDB" id="A0A330HWX0"/>
<feature type="transmembrane region" description="Helical" evidence="10">
    <location>
        <begin position="145"/>
        <end position="164"/>
    </location>
</feature>
<gene>
    <name evidence="12" type="ORF">DPM33_09565</name>
</gene>
<dbReference type="GO" id="GO:0006814">
    <property type="term" value="P:sodium ion transport"/>
    <property type="evidence" value="ECO:0007669"/>
    <property type="project" value="UniProtKB-KW"/>
</dbReference>
<dbReference type="InterPro" id="IPR038770">
    <property type="entry name" value="Na+/solute_symporter_sf"/>
</dbReference>
<evidence type="ECO:0000313" key="12">
    <source>
        <dbReference type="EMBL" id="RAZ91504.1"/>
    </source>
</evidence>
<protein>
    <submittedName>
        <fullName evidence="12">Cation:proton antiporter</fullName>
    </submittedName>
</protein>
<evidence type="ECO:0000256" key="6">
    <source>
        <dbReference type="ARBA" id="ARBA00023053"/>
    </source>
</evidence>
<reference evidence="12 13" key="1">
    <citation type="submission" date="2018-07" db="EMBL/GenBank/DDBJ databases">
        <title>Diversity of Mesorhizobium strains in Brazil.</title>
        <authorList>
            <person name="Helene L.C.F."/>
            <person name="Dall'Agnol R."/>
            <person name="Delamuta J.R.M."/>
            <person name="Hungria M."/>
        </authorList>
    </citation>
    <scope>NUCLEOTIDE SEQUENCE [LARGE SCALE GENOMIC DNA]</scope>
    <source>
        <strain evidence="12 13">AC99b</strain>
    </source>
</reference>
<keyword evidence="6" id="KW-0915">Sodium</keyword>
<dbReference type="Proteomes" id="UP000251558">
    <property type="component" value="Unassembled WGS sequence"/>
</dbReference>
<evidence type="ECO:0000256" key="5">
    <source>
        <dbReference type="ARBA" id="ARBA00022989"/>
    </source>
</evidence>
<proteinExistence type="predicted"/>
<comment type="subcellular location">
    <subcellularLocation>
        <location evidence="1">Membrane</location>
        <topology evidence="1">Multi-pass membrane protein</topology>
    </subcellularLocation>
</comment>
<feature type="transmembrane region" description="Helical" evidence="10">
    <location>
        <begin position="347"/>
        <end position="367"/>
    </location>
</feature>
<feature type="transmembrane region" description="Helical" evidence="10">
    <location>
        <begin position="114"/>
        <end position="133"/>
    </location>
</feature>
<dbReference type="PANTHER" id="PTHR43562">
    <property type="entry name" value="NAPA-TYPE SODIUM/HYDROGEN ANTIPORTER"/>
    <property type="match status" value="1"/>
</dbReference>
<feature type="domain" description="Cation/H+ exchanger transmembrane" evidence="11">
    <location>
        <begin position="14"/>
        <end position="364"/>
    </location>
</feature>
<keyword evidence="8 10" id="KW-0472">Membrane</keyword>
<evidence type="ECO:0000256" key="1">
    <source>
        <dbReference type="ARBA" id="ARBA00004141"/>
    </source>
</evidence>
<evidence type="ECO:0000256" key="4">
    <source>
        <dbReference type="ARBA" id="ARBA00022692"/>
    </source>
</evidence>
<sequence length="388" mass="41724">MENVWLVSAVWLGLALLASVISIRVAMSVALVEIIVGGVAGNTIGLHLTEWVNFLAGFGAILLTFLAGTEIDPTVVRKHFKSSMSIGVVGFLAPYVGVLFYARYVIGWPWPQAQIAGISLSTTSVAVVYAVMVETGFNKTEMGKIILAACFINDLGTVFALGVVFAHFDYWLALFGAVTAVALWMLPRFAPWFFARVGHRVSEPETKFISLVLLGLGGLASVAGSEAVLPAYLVGMALAPAFLADPELPHRMRIIAFTILTPFYFLKAGSLVDFHAVLSAAGLIAVFLAIKMATKFVGILPLTKAFRFGAREGMYTTLLMSTGLTFGTISALFGLTNHIIDQQQYTILVTAVIGSALVPTIIAQRWFQPSFKPIEDAARSARPAEEEA</sequence>